<evidence type="ECO:0000256" key="6">
    <source>
        <dbReference type="ARBA" id="ARBA00022853"/>
    </source>
</evidence>
<dbReference type="Pfam" id="PF24105">
    <property type="entry name" value="Beta-prop_CAF1B_HIR1"/>
    <property type="match status" value="1"/>
</dbReference>
<dbReference type="GO" id="GO:0005634">
    <property type="term" value="C:nucleus"/>
    <property type="evidence" value="ECO:0007669"/>
    <property type="project" value="UniProtKB-SubCell"/>
</dbReference>
<feature type="domain" description="CAF1B/HIR1 beta-propeller" evidence="10">
    <location>
        <begin position="1"/>
        <end position="382"/>
    </location>
</feature>
<evidence type="ECO:0000256" key="5">
    <source>
        <dbReference type="ARBA" id="ARBA00022763"/>
    </source>
</evidence>
<evidence type="ECO:0000313" key="11">
    <source>
        <dbReference type="EMBL" id="JAG04050.1"/>
    </source>
</evidence>
<keyword evidence="3 9" id="KW-0853">WD repeat</keyword>
<evidence type="ECO:0000259" key="10">
    <source>
        <dbReference type="Pfam" id="PF24105"/>
    </source>
</evidence>
<dbReference type="PANTHER" id="PTHR15271:SF4">
    <property type="entry name" value="CHROMATIN ASSEMBLY FACTOR 1 SUBUNIT B"/>
    <property type="match status" value="1"/>
</dbReference>
<name>A0A0A9WGQ7_LYGHE</name>
<dbReference type="PANTHER" id="PTHR15271">
    <property type="entry name" value="CHROMATIN ASSEMBLY FACTOR 1 SUBUNIT B"/>
    <property type="match status" value="1"/>
</dbReference>
<keyword evidence="7" id="KW-0234">DNA repair</keyword>
<dbReference type="GO" id="GO:0006335">
    <property type="term" value="P:DNA replication-dependent chromatin assembly"/>
    <property type="evidence" value="ECO:0007669"/>
    <property type="project" value="InterPro"/>
</dbReference>
<feature type="repeat" description="WD" evidence="9">
    <location>
        <begin position="126"/>
        <end position="167"/>
    </location>
</feature>
<keyword evidence="4" id="KW-0677">Repeat</keyword>
<dbReference type="AlphaFoldDB" id="A0A0A9WGQ7"/>
<proteinExistence type="inferred from homology"/>
<evidence type="ECO:0000256" key="3">
    <source>
        <dbReference type="ARBA" id="ARBA00022574"/>
    </source>
</evidence>
<feature type="repeat" description="WD" evidence="9">
    <location>
        <begin position="168"/>
        <end position="209"/>
    </location>
</feature>
<dbReference type="InterPro" id="IPR019775">
    <property type="entry name" value="WD40_repeat_CS"/>
</dbReference>
<evidence type="ECO:0000256" key="2">
    <source>
        <dbReference type="ARBA" id="ARBA00007306"/>
    </source>
</evidence>
<dbReference type="PROSITE" id="PS50082">
    <property type="entry name" value="WD_REPEATS_2"/>
    <property type="match status" value="3"/>
</dbReference>
<dbReference type="InterPro" id="IPR036322">
    <property type="entry name" value="WD40_repeat_dom_sf"/>
</dbReference>
<dbReference type="SUPFAM" id="SSF50978">
    <property type="entry name" value="WD40 repeat-like"/>
    <property type="match status" value="1"/>
</dbReference>
<keyword evidence="6" id="KW-0156">Chromatin regulator</keyword>
<dbReference type="InterPro" id="IPR045145">
    <property type="entry name" value="PTHR15271"/>
</dbReference>
<dbReference type="InterPro" id="IPR001632">
    <property type="entry name" value="WD40_G-protein_beta-like"/>
</dbReference>
<dbReference type="InterPro" id="IPR055410">
    <property type="entry name" value="Beta-prop_CAF1B_HIR1"/>
</dbReference>
<organism evidence="11">
    <name type="scientific">Lygus hesperus</name>
    <name type="common">Western plant bug</name>
    <dbReference type="NCBI Taxonomy" id="30085"/>
    <lineage>
        <taxon>Eukaryota</taxon>
        <taxon>Metazoa</taxon>
        <taxon>Ecdysozoa</taxon>
        <taxon>Arthropoda</taxon>
        <taxon>Hexapoda</taxon>
        <taxon>Insecta</taxon>
        <taxon>Pterygota</taxon>
        <taxon>Neoptera</taxon>
        <taxon>Paraneoptera</taxon>
        <taxon>Hemiptera</taxon>
        <taxon>Heteroptera</taxon>
        <taxon>Panheteroptera</taxon>
        <taxon>Cimicomorpha</taxon>
        <taxon>Miridae</taxon>
        <taxon>Mirini</taxon>
        <taxon>Lygus</taxon>
    </lineage>
</organism>
<keyword evidence="8" id="KW-0539">Nucleus</keyword>
<protein>
    <submittedName>
        <fullName evidence="11">Chromatin assembly factor 1 subunit B</fullName>
    </submittedName>
</protein>
<gene>
    <name evidence="11" type="primary">Chaf1b</name>
    <name evidence="12" type="synonym">Chaf1b_0</name>
    <name evidence="13" type="synonym">Chaf1b_1</name>
    <name evidence="11" type="ORF">CM83_49085</name>
    <name evidence="13" type="ORF">g.68224</name>
    <name evidence="12" type="ORF">g.68226</name>
</gene>
<reference evidence="12" key="3">
    <citation type="journal article" date="2016" name="Gigascience">
        <title>De novo construction of an expanded transcriptome assembly for the western tarnished plant bug, Lygus hesperus.</title>
        <authorList>
            <person name="Tassone E.E."/>
            <person name="Geib S.M."/>
            <person name="Hall B."/>
            <person name="Fabrick J.A."/>
            <person name="Brent C.S."/>
            <person name="Hull J.J."/>
        </authorList>
    </citation>
    <scope>NUCLEOTIDE SEQUENCE</scope>
</reference>
<sequence>MKCIIPEISWHNRDPVLSVDIQIKNPDEGFYRLASGGTDTHVLIWHVVQKDDGAMQLDCVCDLSRHQKAVNAVKFSPNGKYLASADDESYIIIWKKREETDAPDLEAVDTSCSPQNAEHWTQFKTLRGHLNDIYDLCWSPDSTQIVSGSVDNTCIVWDVMKAKRLSILSEAKNFVQGVHWDPENKYISSMSSDGKCRIYDSKTHKMIFSTGRCRPPGAKKPEEKNNKLFYDDSLRTFFRRLEFSPDGLLLSVPAGLYEPPEGSSDIRQNVTWVFTRRQLNKCALYYPHGRDPSMVTRWCPVKFQLRSTTKPVVDLPYKMILAIATKSSIILYDTEYAVPFGLVSNIHYTKLTDLAWSSDATVLIASSTDGYCSVVTFSPGELGDPFTEPCTLTPDKWKNHTADKFSNVGPIEE</sequence>
<evidence type="ECO:0000256" key="1">
    <source>
        <dbReference type="ARBA" id="ARBA00004123"/>
    </source>
</evidence>
<dbReference type="PROSITE" id="PS50294">
    <property type="entry name" value="WD_REPEATS_REGION"/>
    <property type="match status" value="2"/>
</dbReference>
<evidence type="ECO:0000256" key="4">
    <source>
        <dbReference type="ARBA" id="ARBA00022737"/>
    </source>
</evidence>
<reference evidence="11" key="1">
    <citation type="journal article" date="2014" name="PLoS ONE">
        <title>Transcriptome-Based Identification of ABC Transporters in the Western Tarnished Plant Bug Lygus hesperus.</title>
        <authorList>
            <person name="Hull J.J."/>
            <person name="Chaney K."/>
            <person name="Geib S.M."/>
            <person name="Fabrick J.A."/>
            <person name="Brent C.S."/>
            <person name="Walsh D."/>
            <person name="Lavine L.C."/>
        </authorList>
    </citation>
    <scope>NUCLEOTIDE SEQUENCE</scope>
</reference>
<evidence type="ECO:0000313" key="12">
    <source>
        <dbReference type="EMBL" id="JAP99135.1"/>
    </source>
</evidence>
<reference evidence="11" key="2">
    <citation type="submission" date="2014-07" db="EMBL/GenBank/DDBJ databases">
        <authorList>
            <person name="Hull J."/>
        </authorList>
    </citation>
    <scope>NUCLEOTIDE SEQUENCE</scope>
</reference>
<dbReference type="SMART" id="SM00320">
    <property type="entry name" value="WD40"/>
    <property type="match status" value="5"/>
</dbReference>
<dbReference type="EMBL" id="GDHC01017004">
    <property type="protein sequence ID" value="JAQ01625.1"/>
    <property type="molecule type" value="Transcribed_RNA"/>
</dbReference>
<dbReference type="GO" id="GO:0006334">
    <property type="term" value="P:nucleosome assembly"/>
    <property type="evidence" value="ECO:0007669"/>
    <property type="project" value="TreeGrafter"/>
</dbReference>
<evidence type="ECO:0000256" key="8">
    <source>
        <dbReference type="ARBA" id="ARBA00023242"/>
    </source>
</evidence>
<dbReference type="PROSITE" id="PS00678">
    <property type="entry name" value="WD_REPEATS_1"/>
    <property type="match status" value="1"/>
</dbReference>
<dbReference type="GO" id="GO:0033186">
    <property type="term" value="C:CAF-1 complex"/>
    <property type="evidence" value="ECO:0007669"/>
    <property type="project" value="TreeGrafter"/>
</dbReference>
<accession>A0A0A9WGQ7</accession>
<evidence type="ECO:0000256" key="9">
    <source>
        <dbReference type="PROSITE-ProRule" id="PRU00221"/>
    </source>
</evidence>
<comment type="subcellular location">
    <subcellularLocation>
        <location evidence="1">Nucleus</location>
    </subcellularLocation>
</comment>
<comment type="similarity">
    <text evidence="2">Belongs to the WD repeat HIR1 family.</text>
</comment>
<keyword evidence="5" id="KW-0227">DNA damage</keyword>
<dbReference type="InterPro" id="IPR001680">
    <property type="entry name" value="WD40_rpt"/>
</dbReference>
<dbReference type="EMBL" id="GDHC01019493">
    <property type="protein sequence ID" value="JAP99135.1"/>
    <property type="molecule type" value="Transcribed_RNA"/>
</dbReference>
<evidence type="ECO:0000313" key="13">
    <source>
        <dbReference type="EMBL" id="JAQ01625.1"/>
    </source>
</evidence>
<dbReference type="EMBL" id="GBHO01039554">
    <property type="protein sequence ID" value="JAG04050.1"/>
    <property type="molecule type" value="Transcribed_RNA"/>
</dbReference>
<dbReference type="Gene3D" id="2.130.10.10">
    <property type="entry name" value="YVTN repeat-like/Quinoprotein amine dehydrogenase"/>
    <property type="match status" value="2"/>
</dbReference>
<dbReference type="PRINTS" id="PR00319">
    <property type="entry name" value="GPROTEINB"/>
</dbReference>
<dbReference type="GO" id="GO:0006281">
    <property type="term" value="P:DNA repair"/>
    <property type="evidence" value="ECO:0007669"/>
    <property type="project" value="UniProtKB-KW"/>
</dbReference>
<evidence type="ECO:0000256" key="7">
    <source>
        <dbReference type="ARBA" id="ARBA00023204"/>
    </source>
</evidence>
<dbReference type="InterPro" id="IPR015943">
    <property type="entry name" value="WD40/YVTN_repeat-like_dom_sf"/>
</dbReference>
<feature type="repeat" description="WD" evidence="9">
    <location>
        <begin position="63"/>
        <end position="95"/>
    </location>
</feature>